<reference evidence="2 3" key="1">
    <citation type="journal article" date="2016" name="Genome Announc.">
        <title>Genome Sequence of Madurella mycetomatis mm55, Isolated from a Human Mycetoma Case in Sudan.</title>
        <authorList>
            <person name="Smit S."/>
            <person name="Derks M.F."/>
            <person name="Bervoets S."/>
            <person name="Fahal A."/>
            <person name="van Leeuwen W."/>
            <person name="van Belkum A."/>
            <person name="van de Sande W.W."/>
        </authorList>
    </citation>
    <scope>NUCLEOTIDE SEQUENCE [LARGE SCALE GENOMIC DNA]</scope>
    <source>
        <strain evidence="3">mm55</strain>
    </source>
</reference>
<feature type="region of interest" description="Disordered" evidence="1">
    <location>
        <begin position="378"/>
        <end position="449"/>
    </location>
</feature>
<dbReference type="OrthoDB" id="3870679at2759"/>
<feature type="region of interest" description="Disordered" evidence="1">
    <location>
        <begin position="335"/>
        <end position="358"/>
    </location>
</feature>
<feature type="region of interest" description="Disordered" evidence="1">
    <location>
        <begin position="58"/>
        <end position="271"/>
    </location>
</feature>
<feature type="compositionally biased region" description="Low complexity" evidence="1">
    <location>
        <begin position="399"/>
        <end position="412"/>
    </location>
</feature>
<feature type="compositionally biased region" description="Low complexity" evidence="1">
    <location>
        <begin position="98"/>
        <end position="109"/>
    </location>
</feature>
<feature type="compositionally biased region" description="Polar residues" evidence="1">
    <location>
        <begin position="426"/>
        <end position="444"/>
    </location>
</feature>
<dbReference type="VEuPathDB" id="FungiDB:MMYC01_202975"/>
<feature type="compositionally biased region" description="Pro residues" evidence="1">
    <location>
        <begin position="129"/>
        <end position="145"/>
    </location>
</feature>
<feature type="region of interest" description="Disordered" evidence="1">
    <location>
        <begin position="463"/>
        <end position="561"/>
    </location>
</feature>
<dbReference type="Proteomes" id="UP000078237">
    <property type="component" value="Unassembled WGS sequence"/>
</dbReference>
<feature type="compositionally biased region" description="Polar residues" evidence="1">
    <location>
        <begin position="237"/>
        <end position="251"/>
    </location>
</feature>
<feature type="compositionally biased region" description="Polar residues" evidence="1">
    <location>
        <begin position="209"/>
        <end position="218"/>
    </location>
</feature>
<feature type="compositionally biased region" description="Basic and acidic residues" evidence="1">
    <location>
        <begin position="1084"/>
        <end position="1125"/>
    </location>
</feature>
<comment type="caution">
    <text evidence="2">The sequence shown here is derived from an EMBL/GenBank/DDBJ whole genome shotgun (WGS) entry which is preliminary data.</text>
</comment>
<sequence length="1132" mass="125261">MTAGADLRLMVPNMGSSHANYAFGLDAGGLGSQPRMFKKHKTLPHPRRDDLQRSSLWNYGLGSDASLSQGGGSPASSPCIRQTRRTGRGPEPPPTPPAHSRTSSSSHPTDLSGPTCAGGPPRSKDNIPSRPPVTPPNQQTPPTPNLTPDRTPPGAAAPQSRSRPSINDRIPSKNTTESRTESFRTARENPDSSDDDDRRLTLRPLLPSAKTSQTTVRQLSRESKRSRTVGLGLGLESNPSDDLTPRTTGEFNTFDGEWVSGETGTSEVEEEWDDNLWRNVTVRKERPQASKETRKEAIDNMAATPTTATKALRSTALQESPLLYSSRRVVSDRLPARNIPSHSDSSSSIDYKRSSVMSTRSTASTVVEAILVETAPQRRKTLRHVRKQSTLRDSGSEASPSSSAPTSVSTAVDDQRRRNPPASRISDATRQSHASTATCNSISSRKARREVWKSGGIPVVVVPDRRSSVGTNNRPPSLRSTSSRRSQRSQSLSSAPLPQTPKGKDGAPHFERPHRRSRALSESDGSRVGDERTMDFPPVIPARSSSLSAPTSRNASRTGSLTTESLKAHNTFHVQQAHQALQKASRELDKLYNRNQSSASDERSRDLKKIDRQPPPLLGEADQPTVLVQHAPEERHDLFEGRPSRSSRGHDIHDAHEEHGYGTGGDGCDDSFTGKRLSVHNTPFSVASVETTGTSHAEVSEAMAVNIYPHQSKSVVLVDHSAKPSESSSLEQPKALGPKIKINAANGSVPATPPQQFSVDDVDSPLRNPRAPPEPPKPPAINFIPATPSGLTPTVEKERQLGNYYEMTQEKPKRSLSLLRRTLTRRRTSEYGPSPARPVGLLTRTLSLSRNIRRRPGDWLDDDGDRKPRLKRRSTADDAPPDESRLHPFWRPSYIETEGSDEEDDEGWMEDDAAEDRTYRYPPIDNRPALPRRSLSARLKRTFAILPLRDDHYDRYYPATEHDATDRRTIRRTPSGNLKVMKFRRSMESLTRISPPEEDGRPYTAPEPQGQQGREGRYDRRYTSIWRSLSARSRSRPWRLNGASAGVRVGVGAWTGPAESGKDKGGGFLPTLGDKINIPRRLSEKRREKRTQELRRMISGPREVRDGVDDVIRSRGERAYRDASRQPKPQQF</sequence>
<feature type="compositionally biased region" description="Basic and acidic residues" evidence="1">
    <location>
        <begin position="519"/>
        <end position="534"/>
    </location>
</feature>
<dbReference type="STRING" id="100816.A0A175WDC1"/>
<feature type="compositionally biased region" description="Basic and acidic residues" evidence="1">
    <location>
        <begin position="502"/>
        <end position="511"/>
    </location>
</feature>
<feature type="region of interest" description="Disordered" evidence="1">
    <location>
        <begin position="593"/>
        <end position="667"/>
    </location>
</feature>
<evidence type="ECO:0000313" key="3">
    <source>
        <dbReference type="Proteomes" id="UP000078237"/>
    </source>
</evidence>
<name>A0A175WDC1_9PEZI</name>
<feature type="region of interest" description="Disordered" evidence="1">
    <location>
        <begin position="744"/>
        <end position="791"/>
    </location>
</feature>
<proteinExistence type="predicted"/>
<feature type="compositionally biased region" description="Low complexity" evidence="1">
    <location>
        <begin position="474"/>
        <end position="501"/>
    </location>
</feature>
<feature type="region of interest" description="Disordered" evidence="1">
    <location>
        <begin position="1084"/>
        <end position="1132"/>
    </location>
</feature>
<feature type="compositionally biased region" description="Basic and acidic residues" evidence="1">
    <location>
        <begin position="631"/>
        <end position="660"/>
    </location>
</feature>
<keyword evidence="3" id="KW-1185">Reference proteome</keyword>
<feature type="region of interest" description="Disordered" evidence="1">
    <location>
        <begin position="854"/>
        <end position="909"/>
    </location>
</feature>
<dbReference type="EMBL" id="LCTW02000027">
    <property type="protein sequence ID" value="KXX81778.1"/>
    <property type="molecule type" value="Genomic_DNA"/>
</dbReference>
<evidence type="ECO:0000313" key="2">
    <source>
        <dbReference type="EMBL" id="KXX81778.1"/>
    </source>
</evidence>
<dbReference type="AlphaFoldDB" id="A0A175WDC1"/>
<protein>
    <submittedName>
        <fullName evidence="2">Uncharacterized protein</fullName>
    </submittedName>
</protein>
<feature type="compositionally biased region" description="Basic residues" evidence="1">
    <location>
        <begin position="378"/>
        <end position="389"/>
    </location>
</feature>
<feature type="region of interest" description="Disordered" evidence="1">
    <location>
        <begin position="988"/>
        <end position="1019"/>
    </location>
</feature>
<feature type="compositionally biased region" description="Pro residues" evidence="1">
    <location>
        <begin position="770"/>
        <end position="779"/>
    </location>
</feature>
<evidence type="ECO:0000256" key="1">
    <source>
        <dbReference type="SAM" id="MobiDB-lite"/>
    </source>
</evidence>
<feature type="compositionally biased region" description="Acidic residues" evidence="1">
    <location>
        <begin position="898"/>
        <end position="909"/>
    </location>
</feature>
<gene>
    <name evidence="2" type="ORF">MMYC01_202975</name>
</gene>
<accession>A0A175WDC1</accession>
<feature type="compositionally biased region" description="Basic and acidic residues" evidence="1">
    <location>
        <begin position="600"/>
        <end position="612"/>
    </location>
</feature>
<feature type="compositionally biased region" description="Basic and acidic residues" evidence="1">
    <location>
        <begin position="176"/>
        <end position="200"/>
    </location>
</feature>
<organism evidence="2 3">
    <name type="scientific">Madurella mycetomatis</name>
    <dbReference type="NCBI Taxonomy" id="100816"/>
    <lineage>
        <taxon>Eukaryota</taxon>
        <taxon>Fungi</taxon>
        <taxon>Dikarya</taxon>
        <taxon>Ascomycota</taxon>
        <taxon>Pezizomycotina</taxon>
        <taxon>Sordariomycetes</taxon>
        <taxon>Sordariomycetidae</taxon>
        <taxon>Sordariales</taxon>
        <taxon>Sordariales incertae sedis</taxon>
        <taxon>Madurella</taxon>
    </lineage>
</organism>
<feature type="compositionally biased region" description="Polar residues" evidence="1">
    <location>
        <begin position="543"/>
        <end position="561"/>
    </location>
</feature>